<feature type="compositionally biased region" description="Basic residues" evidence="11">
    <location>
        <begin position="287"/>
        <end position="296"/>
    </location>
</feature>
<feature type="compositionally biased region" description="Basic and acidic residues" evidence="11">
    <location>
        <begin position="247"/>
        <end position="258"/>
    </location>
</feature>
<dbReference type="AlphaFoldDB" id="A0A915P2U8"/>
<dbReference type="InterPro" id="IPR036980">
    <property type="entry name" value="RNase_P/MRP_Rpp29_sf"/>
</dbReference>
<dbReference type="Pfam" id="PF01868">
    <property type="entry name" value="RNase_P-MRP_p29"/>
    <property type="match status" value="1"/>
</dbReference>
<feature type="compositionally biased region" description="Polar residues" evidence="11">
    <location>
        <begin position="533"/>
        <end position="544"/>
    </location>
</feature>
<evidence type="ECO:0000256" key="2">
    <source>
        <dbReference type="ARBA" id="ARBA00004123"/>
    </source>
</evidence>
<evidence type="ECO:0000256" key="4">
    <source>
        <dbReference type="ARBA" id="ARBA00016225"/>
    </source>
</evidence>
<comment type="subunit">
    <text evidence="10">Component of nuclear RNase P and RNase MRP ribonucleoproteins. RNase P consists of a catalytic RNA moiety and 10 different protein chains; POP1, POP4, POP5, POP7, RPP14, RPP21, RPP25, RPP30, RPP38 and RPP40. Within the RNase P complex, POP1, POP7 and RPP25 form the 'finger' subcomplex, POP5, RPP14, RPP40 and homodimeric RPP30 form the 'palm' subcomplex, and RPP21, POP4 and RPP38 form the 'wrist' subcomplex. All subunits of the RNase P complex interact with the catalytic RNA. Several subunits of RNase P are also part of the RNase MRP complex. RNase MRP consists of a catalytic RNA moiety and about 8 protein subunits; POP1, POP7, RPP25, RPP30, RPP38, RPP40 and possibly also POP4 and POP5.</text>
</comment>
<evidence type="ECO:0000256" key="1">
    <source>
        <dbReference type="ARBA" id="ARBA00002435"/>
    </source>
</evidence>
<feature type="compositionally biased region" description="Polar residues" evidence="11">
    <location>
        <begin position="209"/>
        <end position="246"/>
    </location>
</feature>
<dbReference type="InterPro" id="IPR016848">
    <property type="entry name" value="RNase_P/MRP_Rpp29-subunit"/>
</dbReference>
<dbReference type="GO" id="GO:0030677">
    <property type="term" value="C:ribonuclease P complex"/>
    <property type="evidence" value="ECO:0007669"/>
    <property type="project" value="InterPro"/>
</dbReference>
<comment type="subcellular location">
    <subcellularLocation>
        <location evidence="2">Nucleus</location>
    </subcellularLocation>
</comment>
<dbReference type="InterPro" id="IPR023534">
    <property type="entry name" value="Rof/RNase_P-like"/>
</dbReference>
<dbReference type="PANTHER" id="PTHR13348">
    <property type="entry name" value="RIBONUCLEASE P SUBUNIT P29"/>
    <property type="match status" value="1"/>
</dbReference>
<comment type="similarity">
    <text evidence="3">Belongs to the eukaryotic/archaeal RNase P protein component 1 family.</text>
</comment>
<protein>
    <recommendedName>
        <fullName evidence="4">Ribonuclease P protein subunit p29</fullName>
    </recommendedName>
</protein>
<dbReference type="InterPro" id="IPR023538">
    <property type="entry name" value="RNP1"/>
</dbReference>
<dbReference type="SUPFAM" id="SSF101744">
    <property type="entry name" value="Rof/RNase P subunit-like"/>
    <property type="match status" value="1"/>
</dbReference>
<dbReference type="GO" id="GO:0033204">
    <property type="term" value="F:ribonuclease P RNA binding"/>
    <property type="evidence" value="ECO:0007669"/>
    <property type="project" value="InterPro"/>
</dbReference>
<dbReference type="Proteomes" id="UP000887560">
    <property type="component" value="Unplaced"/>
</dbReference>
<evidence type="ECO:0000313" key="12">
    <source>
        <dbReference type="Proteomes" id="UP000887560"/>
    </source>
</evidence>
<evidence type="ECO:0000313" key="13">
    <source>
        <dbReference type="WBParaSite" id="scf7180000423499.g11129"/>
    </source>
</evidence>
<comment type="function">
    <text evidence="1">Component of ribonuclease P, a ribonucleoprotein complex that generates mature tRNA molecules by cleaving their 5'-ends.</text>
</comment>
<dbReference type="GO" id="GO:0006364">
    <property type="term" value="P:rRNA processing"/>
    <property type="evidence" value="ECO:0007669"/>
    <property type="project" value="TreeGrafter"/>
</dbReference>
<dbReference type="GO" id="GO:0004519">
    <property type="term" value="F:endonuclease activity"/>
    <property type="evidence" value="ECO:0007669"/>
    <property type="project" value="UniProtKB-KW"/>
</dbReference>
<feature type="compositionally biased region" description="Pro residues" evidence="11">
    <location>
        <begin position="68"/>
        <end position="81"/>
    </location>
</feature>
<feature type="compositionally biased region" description="Basic and acidic residues" evidence="11">
    <location>
        <begin position="297"/>
        <end position="327"/>
    </location>
</feature>
<feature type="compositionally biased region" description="Low complexity" evidence="11">
    <location>
        <begin position="350"/>
        <end position="359"/>
    </location>
</feature>
<feature type="region of interest" description="Disordered" evidence="11">
    <location>
        <begin position="564"/>
        <end position="584"/>
    </location>
</feature>
<evidence type="ECO:0000256" key="8">
    <source>
        <dbReference type="ARBA" id="ARBA00022759"/>
    </source>
</evidence>
<name>A0A915P2U8_9BILA</name>
<feature type="region of interest" description="Disordered" evidence="11">
    <location>
        <begin position="371"/>
        <end position="394"/>
    </location>
</feature>
<feature type="region of interest" description="Disordered" evidence="11">
    <location>
        <begin position="407"/>
        <end position="551"/>
    </location>
</feature>
<evidence type="ECO:0000256" key="11">
    <source>
        <dbReference type="SAM" id="MobiDB-lite"/>
    </source>
</evidence>
<feature type="region of interest" description="Disordered" evidence="11">
    <location>
        <begin position="102"/>
        <end position="143"/>
    </location>
</feature>
<feature type="region of interest" description="Disordered" evidence="11">
    <location>
        <begin position="209"/>
        <end position="359"/>
    </location>
</feature>
<dbReference type="GO" id="GO:0001682">
    <property type="term" value="P:tRNA 5'-leader removal"/>
    <property type="evidence" value="ECO:0007669"/>
    <property type="project" value="InterPro"/>
</dbReference>
<evidence type="ECO:0000256" key="3">
    <source>
        <dbReference type="ARBA" id="ARBA00006181"/>
    </source>
</evidence>
<dbReference type="InterPro" id="IPR002730">
    <property type="entry name" value="Rpp29/RNP1"/>
</dbReference>
<feature type="region of interest" description="Disordered" evidence="11">
    <location>
        <begin position="62"/>
        <end position="85"/>
    </location>
</feature>
<dbReference type="GO" id="GO:0016787">
    <property type="term" value="F:hydrolase activity"/>
    <property type="evidence" value="ECO:0007669"/>
    <property type="project" value="UniProtKB-KW"/>
</dbReference>
<keyword evidence="9" id="KW-0378">Hydrolase</keyword>
<keyword evidence="8" id="KW-0255">Endonuclease</keyword>
<keyword evidence="5" id="KW-0963">Cytoplasm</keyword>
<evidence type="ECO:0000256" key="9">
    <source>
        <dbReference type="ARBA" id="ARBA00022801"/>
    </source>
</evidence>
<keyword evidence="6" id="KW-0819">tRNA processing</keyword>
<dbReference type="GO" id="GO:0005634">
    <property type="term" value="C:nucleus"/>
    <property type="evidence" value="ECO:0007669"/>
    <property type="project" value="UniProtKB-SubCell"/>
</dbReference>
<evidence type="ECO:0000256" key="10">
    <source>
        <dbReference type="ARBA" id="ARBA00046486"/>
    </source>
</evidence>
<organism evidence="12 13">
    <name type="scientific">Meloidogyne floridensis</name>
    <dbReference type="NCBI Taxonomy" id="298350"/>
    <lineage>
        <taxon>Eukaryota</taxon>
        <taxon>Metazoa</taxon>
        <taxon>Ecdysozoa</taxon>
        <taxon>Nematoda</taxon>
        <taxon>Chromadorea</taxon>
        <taxon>Rhabditida</taxon>
        <taxon>Tylenchina</taxon>
        <taxon>Tylenchomorpha</taxon>
        <taxon>Tylenchoidea</taxon>
        <taxon>Meloidogynidae</taxon>
        <taxon>Meloidogyninae</taxon>
        <taxon>Meloidogyne</taxon>
    </lineage>
</organism>
<dbReference type="HAMAP" id="MF_00754">
    <property type="entry name" value="RNase_P_1"/>
    <property type="match status" value="1"/>
</dbReference>
<proteinExistence type="inferred from homology"/>
<keyword evidence="7" id="KW-0540">Nuclease</keyword>
<evidence type="ECO:0000256" key="7">
    <source>
        <dbReference type="ARBA" id="ARBA00022722"/>
    </source>
</evidence>
<reference evidence="13" key="1">
    <citation type="submission" date="2022-11" db="UniProtKB">
        <authorList>
            <consortium name="WormBaseParasite"/>
        </authorList>
    </citation>
    <scope>IDENTIFICATION</scope>
</reference>
<feature type="compositionally biased region" description="Low complexity" evidence="11">
    <location>
        <begin position="123"/>
        <end position="137"/>
    </location>
</feature>
<dbReference type="WBParaSite" id="scf7180000423499.g11129">
    <property type="protein sequence ID" value="scf7180000423499.g11129"/>
    <property type="gene ID" value="scf7180000423499.g11129"/>
</dbReference>
<evidence type="ECO:0000256" key="6">
    <source>
        <dbReference type="ARBA" id="ARBA00022694"/>
    </source>
</evidence>
<dbReference type="GO" id="GO:0000172">
    <property type="term" value="C:ribonuclease MRP complex"/>
    <property type="evidence" value="ECO:0007669"/>
    <property type="project" value="InterPro"/>
</dbReference>
<feature type="region of interest" description="Disordered" evidence="11">
    <location>
        <begin position="639"/>
        <end position="659"/>
    </location>
</feature>
<dbReference type="Gene3D" id="2.30.30.210">
    <property type="entry name" value="Ribonuclease P/MRP, subunit p29"/>
    <property type="match status" value="1"/>
</dbReference>
<keyword evidence="12" id="KW-1185">Reference proteome</keyword>
<dbReference type="PANTHER" id="PTHR13348:SF0">
    <property type="entry name" value="RIBONUCLEASE P PROTEIN SUBUNIT P29"/>
    <property type="match status" value="1"/>
</dbReference>
<sequence length="868" mass="97442">MAKHVRPRIQIVSTSSSSTLITGGGKVPIYYNNKLSNLTSIPPPIGPPISLLSTVFSPPPTVSLLTRQPPPPPPAAPPPPSSTESVAWMEGLKKARELARRQKGGEILPMESSQTIDDNDDQSSLSPPLACLSPNPSQTDDSYYVSSSDLNKPMNFMQNRRTIPARVVVEAVSVVSRAKDLPSITSTRSQAKSNIPSLIDSMIEHSTTGSISSSKLQKGQQRQVLITGSNSSYSDPWARSSSNSVVKRSDGKIMKSRTEMVVNVAERPSRRRRRSSSSNSSSDHSSQRHSSHKRPSRRSDEDRHHKEVERERENKLKRHSSEQHSDSFNDITSPDMKKSKKAHSSRRDASVGSSVSSASFKDYDKREIQSSVINTTKRNSRSSSNESSDTFASLSRESHATLGALLTHKTSATYSPKNRFKGPRTPPMNERPESKNSSSGYDDYGNRKISVESGHSFGSNERNARRHSQTLTKSIKKEEVIENDQAPAAYRLSQRKDSNSSRRKVSNDSAKINKKSSDGKSSSSKKHQQQHKPSLTASSVSSLKNKGGNIEVHHHSLDKLVREISSAESDNDDNKKVYSNNYNSSNKKKIKREVKEETFDIDELQQQQQKHLTSSYKETCNNNNSIEVKTEAKYVDEVTKGDKMQQASSSSSSTKRREQLLRKLQNVEQAIARQKQMKREGSNNVTASLDEKRTKLMEDSLGTYGDARIKIFNFEKQKRKERPIRRKAPENLIRRAGGLKRCTDLKYEKLVPLYQLWVSYFKSLLAHCNEQLDERLLRMDFHGAILRVSDSPNKTQIGLYGIVLHESKSTFQMITKRDRVIVIPKEDTTFQFVVANKVFTLFGSALKQRSHLRGKKAKMPKTIPYLLD</sequence>
<evidence type="ECO:0000256" key="5">
    <source>
        <dbReference type="ARBA" id="ARBA00022490"/>
    </source>
</evidence>
<accession>A0A915P2U8</accession>
<dbReference type="SMART" id="SM00538">
    <property type="entry name" value="POP4"/>
    <property type="match status" value="1"/>
</dbReference>